<sequence>MASHFKMTPPRLVVIVIVTTLSSAPVIAGEAPRIGPMKIPDDLKEGQRLAIMCAVLEGGQPLSFTWRKDGVPLGPQIDLKILQMDEYQEQLQILKLSTNHIGNYTCEVKNAYGSDHISIQVLMKFRPEWLLSGETSPIVSSAGSRATVDCRSKGYPKPDIHIKKDQLDLIVSSDRRNIRDGLLEIDNVGSSDGGLYQCEASNSIGSISKSIKLTLKDTREIAPSERIRLSDGIVRIAAISSRDKGEYACEASNALGKITRSISVHLSVPARFKEKASVVTSRRSDTTNLKCYAVGDHPISVVWSKGNVKLDKRTSSRYEIIESITTDGMSSELRIRETDRADSALYTCHTENKYGTDDRKVKLVVKDVPGAPQDVKVKDIWSRSVALHWTPSYDGNSPITKFIVTYWRDQGLNFRQQELEVSSAQHFTLVRDLQPGTHYVLNVVAENVIGKSEASRTVTFTTNEEEPEAPPIDVNAITQGPTSILVSWKAPEKNSWNGDIEGYYIGFRPKASKKTSSFRKVEQKNNVTHEYILQGLNRGTEYAITVQAYNHAGSGPSSPQSLVMTRPEEGSPEVPRLFVDAVAIDSIKLRWQLRTGGQHLNYTINHRQADGGAWLEHLLINSTENTYTLEALRSGTTYEIFLTAINGAIKSDPSQILKVQTLRSSDNGLVEIFDSNDMPLYLNMYLVIPAAALALAVIVIVISSCICCRQMKNIAVPPMPQEMALYGTMMPQRYVDAAGNELTVTYGTVPDPAAMAMQSATMAPGANPTGTWSRKEAPKNRPLPIPTEATDKATGHFYDSAQ</sequence>
<dbReference type="InterPro" id="IPR003961">
    <property type="entry name" value="FN3_dom"/>
</dbReference>
<accession>A0AAJ7WIE6</accession>
<dbReference type="PANTHER" id="PTHR13817">
    <property type="entry name" value="TITIN"/>
    <property type="match status" value="1"/>
</dbReference>
<dbReference type="InterPro" id="IPR036179">
    <property type="entry name" value="Ig-like_dom_sf"/>
</dbReference>
<dbReference type="CDD" id="cd00063">
    <property type="entry name" value="FN3"/>
    <property type="match status" value="3"/>
</dbReference>
<dbReference type="AlphaFoldDB" id="A0AAJ7WIE6"/>
<evidence type="ECO:0000313" key="8">
    <source>
        <dbReference type="RefSeq" id="XP_028968236.1"/>
    </source>
</evidence>
<evidence type="ECO:0000256" key="3">
    <source>
        <dbReference type="SAM" id="Phobius"/>
    </source>
</evidence>
<dbReference type="KEGG" id="goe:100909093"/>
<dbReference type="SMART" id="SM00408">
    <property type="entry name" value="IGc2"/>
    <property type="match status" value="4"/>
</dbReference>
<dbReference type="FunFam" id="2.60.40.10:FF:000333">
    <property type="entry name" value="Down syndrome cell adhesion molecule"/>
    <property type="match status" value="1"/>
</dbReference>
<dbReference type="GeneID" id="100909093"/>
<evidence type="ECO:0000313" key="7">
    <source>
        <dbReference type="Proteomes" id="UP000694867"/>
    </source>
</evidence>
<dbReference type="InterPro" id="IPR013783">
    <property type="entry name" value="Ig-like_fold"/>
</dbReference>
<name>A0AAJ7WIE6_9ACAR</name>
<dbReference type="GO" id="GO:0009653">
    <property type="term" value="P:anatomical structure morphogenesis"/>
    <property type="evidence" value="ECO:0007669"/>
    <property type="project" value="UniProtKB-ARBA"/>
</dbReference>
<dbReference type="PROSITE" id="PS50835">
    <property type="entry name" value="IG_LIKE"/>
    <property type="match status" value="3"/>
</dbReference>
<gene>
    <name evidence="8" type="primary">LOC100909093</name>
</gene>
<dbReference type="Gene3D" id="2.60.40.10">
    <property type="entry name" value="Immunoglobulins"/>
    <property type="match status" value="7"/>
</dbReference>
<dbReference type="InterPro" id="IPR003599">
    <property type="entry name" value="Ig_sub"/>
</dbReference>
<feature type="signal peptide" evidence="4">
    <location>
        <begin position="1"/>
        <end position="28"/>
    </location>
</feature>
<evidence type="ECO:0000256" key="1">
    <source>
        <dbReference type="ARBA" id="ARBA00022737"/>
    </source>
</evidence>
<keyword evidence="4" id="KW-0732">Signal</keyword>
<feature type="domain" description="Fibronectin type-III" evidence="6">
    <location>
        <begin position="571"/>
        <end position="664"/>
    </location>
</feature>
<keyword evidence="7" id="KW-1185">Reference proteome</keyword>
<dbReference type="SMART" id="SM00060">
    <property type="entry name" value="FN3"/>
    <property type="match status" value="3"/>
</dbReference>
<keyword evidence="3" id="KW-1133">Transmembrane helix</keyword>
<dbReference type="Proteomes" id="UP000694867">
    <property type="component" value="Unplaced"/>
</dbReference>
<dbReference type="RefSeq" id="XP_028968236.1">
    <property type="nucleotide sequence ID" value="XM_029112403.1"/>
</dbReference>
<feature type="domain" description="Fibronectin type-III" evidence="6">
    <location>
        <begin position="470"/>
        <end position="568"/>
    </location>
</feature>
<dbReference type="InterPro" id="IPR003598">
    <property type="entry name" value="Ig_sub2"/>
</dbReference>
<evidence type="ECO:0000256" key="4">
    <source>
        <dbReference type="SAM" id="SignalP"/>
    </source>
</evidence>
<dbReference type="PROSITE" id="PS50853">
    <property type="entry name" value="FN3"/>
    <property type="match status" value="3"/>
</dbReference>
<dbReference type="InterPro" id="IPR013098">
    <property type="entry name" value="Ig_I-set"/>
</dbReference>
<feature type="domain" description="Ig-like" evidence="5">
    <location>
        <begin position="32"/>
        <end position="118"/>
    </location>
</feature>
<dbReference type="Pfam" id="PF07679">
    <property type="entry name" value="I-set"/>
    <property type="match status" value="1"/>
</dbReference>
<reference evidence="8" key="1">
    <citation type="submission" date="2025-08" db="UniProtKB">
        <authorList>
            <consortium name="RefSeq"/>
        </authorList>
    </citation>
    <scope>IDENTIFICATION</scope>
</reference>
<keyword evidence="1" id="KW-0677">Repeat</keyword>
<feature type="transmembrane region" description="Helical" evidence="3">
    <location>
        <begin position="680"/>
        <end position="702"/>
    </location>
</feature>
<dbReference type="FunFam" id="2.60.40.10:FF:000028">
    <property type="entry name" value="Neuronal cell adhesion molecule"/>
    <property type="match status" value="1"/>
</dbReference>
<evidence type="ECO:0000259" key="6">
    <source>
        <dbReference type="PROSITE" id="PS50853"/>
    </source>
</evidence>
<feature type="region of interest" description="Disordered" evidence="2">
    <location>
        <begin position="763"/>
        <end position="802"/>
    </location>
</feature>
<feature type="domain" description="Ig-like" evidence="5">
    <location>
        <begin position="127"/>
        <end position="214"/>
    </location>
</feature>
<dbReference type="PANTHER" id="PTHR13817:SF102">
    <property type="entry name" value="DOWN SYNDROME CELL ADHESION MOLECULE-LIKE PROTEIN DSCAM2"/>
    <property type="match status" value="1"/>
</dbReference>
<dbReference type="InterPro" id="IPR050964">
    <property type="entry name" value="Striated_Muscle_Regulatory"/>
</dbReference>
<keyword evidence="3" id="KW-0472">Membrane</keyword>
<dbReference type="SUPFAM" id="SSF49265">
    <property type="entry name" value="Fibronectin type III"/>
    <property type="match status" value="2"/>
</dbReference>
<keyword evidence="3" id="KW-0812">Transmembrane</keyword>
<evidence type="ECO:0000259" key="5">
    <source>
        <dbReference type="PROSITE" id="PS50835"/>
    </source>
</evidence>
<proteinExistence type="predicted"/>
<organism evidence="7 8">
    <name type="scientific">Galendromus occidentalis</name>
    <name type="common">western predatory mite</name>
    <dbReference type="NCBI Taxonomy" id="34638"/>
    <lineage>
        <taxon>Eukaryota</taxon>
        <taxon>Metazoa</taxon>
        <taxon>Ecdysozoa</taxon>
        <taxon>Arthropoda</taxon>
        <taxon>Chelicerata</taxon>
        <taxon>Arachnida</taxon>
        <taxon>Acari</taxon>
        <taxon>Parasitiformes</taxon>
        <taxon>Mesostigmata</taxon>
        <taxon>Gamasina</taxon>
        <taxon>Phytoseioidea</taxon>
        <taxon>Phytoseiidae</taxon>
        <taxon>Typhlodrominae</taxon>
        <taxon>Galendromus</taxon>
    </lineage>
</organism>
<feature type="chain" id="PRO_5042475593" evidence="4">
    <location>
        <begin position="29"/>
        <end position="802"/>
    </location>
</feature>
<dbReference type="Pfam" id="PF13927">
    <property type="entry name" value="Ig_3"/>
    <property type="match status" value="2"/>
</dbReference>
<dbReference type="SUPFAM" id="SSF48726">
    <property type="entry name" value="Immunoglobulin"/>
    <property type="match status" value="4"/>
</dbReference>
<feature type="domain" description="Ig-like" evidence="5">
    <location>
        <begin position="269"/>
        <end position="364"/>
    </location>
</feature>
<protein>
    <submittedName>
        <fullName evidence="8">Down syndrome cell adhesion molecule-like protein 1 homolog</fullName>
    </submittedName>
</protein>
<dbReference type="InterPro" id="IPR036116">
    <property type="entry name" value="FN3_sf"/>
</dbReference>
<dbReference type="SMART" id="SM00409">
    <property type="entry name" value="IG"/>
    <property type="match status" value="3"/>
</dbReference>
<feature type="domain" description="Fibronectin type-III" evidence="6">
    <location>
        <begin position="371"/>
        <end position="465"/>
    </location>
</feature>
<evidence type="ECO:0000256" key="2">
    <source>
        <dbReference type="SAM" id="MobiDB-lite"/>
    </source>
</evidence>
<dbReference type="GO" id="GO:0030154">
    <property type="term" value="P:cell differentiation"/>
    <property type="evidence" value="ECO:0007669"/>
    <property type="project" value="UniProtKB-ARBA"/>
</dbReference>
<dbReference type="FunFam" id="2.60.40.10:FF:000719">
    <property type="entry name" value="nephrin isoform X1"/>
    <property type="match status" value="1"/>
</dbReference>
<dbReference type="InterPro" id="IPR007110">
    <property type="entry name" value="Ig-like_dom"/>
</dbReference>
<dbReference type="Pfam" id="PF00041">
    <property type="entry name" value="fn3"/>
    <property type="match status" value="3"/>
</dbReference>